<dbReference type="Proteomes" id="UP000824469">
    <property type="component" value="Unassembled WGS sequence"/>
</dbReference>
<dbReference type="InterPro" id="IPR051229">
    <property type="entry name" value="ALYREF_mRNA_export"/>
</dbReference>
<accession>A0AA38G1L1</accession>
<dbReference type="Gene3D" id="3.30.70.330">
    <property type="match status" value="1"/>
</dbReference>
<dbReference type="GO" id="GO:0005634">
    <property type="term" value="C:nucleus"/>
    <property type="evidence" value="ECO:0007669"/>
    <property type="project" value="TreeGrafter"/>
</dbReference>
<sequence length="102" mass="11499">MPNRSQLSSSSARGNKIYISNLHYKVDDEDLEMVFSDCGRKRLESARVHFDEKGRSLGTGEVIFAREEDVVAAVNKYSGRILDGRPLKIQLLREEGNTNANK</sequence>
<evidence type="ECO:0000259" key="3">
    <source>
        <dbReference type="PROSITE" id="PS50102"/>
    </source>
</evidence>
<comment type="caution">
    <text evidence="4">The sequence shown here is derived from an EMBL/GenBank/DDBJ whole genome shotgun (WGS) entry which is preliminary data.</text>
</comment>
<dbReference type="PANTHER" id="PTHR19965">
    <property type="entry name" value="RNA AND EXPORT FACTOR BINDING PROTEIN"/>
    <property type="match status" value="1"/>
</dbReference>
<dbReference type="SMART" id="SM00360">
    <property type="entry name" value="RRM"/>
    <property type="match status" value="1"/>
</dbReference>
<dbReference type="EMBL" id="JAHRHJ020000005">
    <property type="protein sequence ID" value="KAH9314161.1"/>
    <property type="molecule type" value="Genomic_DNA"/>
</dbReference>
<dbReference type="PROSITE" id="PS50102">
    <property type="entry name" value="RRM"/>
    <property type="match status" value="1"/>
</dbReference>
<feature type="domain" description="RRM" evidence="3">
    <location>
        <begin position="15"/>
        <end position="94"/>
    </location>
</feature>
<dbReference type="InterPro" id="IPR012677">
    <property type="entry name" value="Nucleotide-bd_a/b_plait_sf"/>
</dbReference>
<dbReference type="InterPro" id="IPR035979">
    <property type="entry name" value="RBD_domain_sf"/>
</dbReference>
<evidence type="ECO:0000313" key="5">
    <source>
        <dbReference type="Proteomes" id="UP000824469"/>
    </source>
</evidence>
<keyword evidence="5" id="KW-1185">Reference proteome</keyword>
<evidence type="ECO:0000313" key="4">
    <source>
        <dbReference type="EMBL" id="KAH9314161.1"/>
    </source>
</evidence>
<dbReference type="GO" id="GO:0003729">
    <property type="term" value="F:mRNA binding"/>
    <property type="evidence" value="ECO:0007669"/>
    <property type="project" value="TreeGrafter"/>
</dbReference>
<proteinExistence type="predicted"/>
<dbReference type="InterPro" id="IPR000504">
    <property type="entry name" value="RRM_dom"/>
</dbReference>
<name>A0AA38G1L1_TAXCH</name>
<dbReference type="PANTHER" id="PTHR19965:SF82">
    <property type="entry name" value="THO COMPLEX SUBUNIT 4"/>
    <property type="match status" value="1"/>
</dbReference>
<dbReference type="Pfam" id="PF00076">
    <property type="entry name" value="RRM_1"/>
    <property type="match status" value="1"/>
</dbReference>
<keyword evidence="1 2" id="KW-0694">RNA-binding</keyword>
<dbReference type="GO" id="GO:0006406">
    <property type="term" value="P:mRNA export from nucleus"/>
    <property type="evidence" value="ECO:0007669"/>
    <property type="project" value="TreeGrafter"/>
</dbReference>
<gene>
    <name evidence="4" type="ORF">KI387_022788</name>
</gene>
<protein>
    <recommendedName>
        <fullName evidence="3">RRM domain-containing protein</fullName>
    </recommendedName>
</protein>
<evidence type="ECO:0000256" key="2">
    <source>
        <dbReference type="PROSITE-ProRule" id="PRU00176"/>
    </source>
</evidence>
<reference evidence="4 5" key="1">
    <citation type="journal article" date="2021" name="Nat. Plants">
        <title>The Taxus genome provides insights into paclitaxel biosynthesis.</title>
        <authorList>
            <person name="Xiong X."/>
            <person name="Gou J."/>
            <person name="Liao Q."/>
            <person name="Li Y."/>
            <person name="Zhou Q."/>
            <person name="Bi G."/>
            <person name="Li C."/>
            <person name="Du R."/>
            <person name="Wang X."/>
            <person name="Sun T."/>
            <person name="Guo L."/>
            <person name="Liang H."/>
            <person name="Lu P."/>
            <person name="Wu Y."/>
            <person name="Zhang Z."/>
            <person name="Ro D.K."/>
            <person name="Shang Y."/>
            <person name="Huang S."/>
            <person name="Yan J."/>
        </authorList>
    </citation>
    <scope>NUCLEOTIDE SEQUENCE [LARGE SCALE GENOMIC DNA]</scope>
    <source>
        <strain evidence="4">Ta-2019</strain>
    </source>
</reference>
<dbReference type="SUPFAM" id="SSF54928">
    <property type="entry name" value="RNA-binding domain, RBD"/>
    <property type="match status" value="1"/>
</dbReference>
<dbReference type="AlphaFoldDB" id="A0AA38G1L1"/>
<organism evidence="4 5">
    <name type="scientific">Taxus chinensis</name>
    <name type="common">Chinese yew</name>
    <name type="synonym">Taxus wallichiana var. chinensis</name>
    <dbReference type="NCBI Taxonomy" id="29808"/>
    <lineage>
        <taxon>Eukaryota</taxon>
        <taxon>Viridiplantae</taxon>
        <taxon>Streptophyta</taxon>
        <taxon>Embryophyta</taxon>
        <taxon>Tracheophyta</taxon>
        <taxon>Spermatophyta</taxon>
        <taxon>Pinopsida</taxon>
        <taxon>Pinidae</taxon>
        <taxon>Conifers II</taxon>
        <taxon>Cupressales</taxon>
        <taxon>Taxaceae</taxon>
        <taxon>Taxus</taxon>
    </lineage>
</organism>
<evidence type="ECO:0000256" key="1">
    <source>
        <dbReference type="ARBA" id="ARBA00022884"/>
    </source>
</evidence>
<dbReference type="OMA" id="CSIHYDK"/>